<dbReference type="EnsemblMetazoa" id="Aqu2.1.28289_001">
    <property type="protein sequence ID" value="Aqu2.1.28289_001"/>
    <property type="gene ID" value="Aqu2.1.28289"/>
</dbReference>
<evidence type="ECO:0000313" key="1">
    <source>
        <dbReference type="EnsemblMetazoa" id="Aqu2.1.28289_001"/>
    </source>
</evidence>
<dbReference type="AlphaFoldDB" id="A0A1X7ULB0"/>
<dbReference type="InParanoid" id="A0A1X7ULB0"/>
<name>A0A1X7ULB0_AMPQE</name>
<organism evidence="1">
    <name type="scientific">Amphimedon queenslandica</name>
    <name type="common">Sponge</name>
    <dbReference type="NCBI Taxonomy" id="400682"/>
    <lineage>
        <taxon>Eukaryota</taxon>
        <taxon>Metazoa</taxon>
        <taxon>Porifera</taxon>
        <taxon>Demospongiae</taxon>
        <taxon>Heteroscleromorpha</taxon>
        <taxon>Haplosclerida</taxon>
        <taxon>Niphatidae</taxon>
        <taxon>Amphimedon</taxon>
    </lineage>
</organism>
<proteinExistence type="predicted"/>
<sequence>MAEVMAASRIPFRYFTARLKQILKESSKL</sequence>
<protein>
    <submittedName>
        <fullName evidence="1">Uncharacterized protein</fullName>
    </submittedName>
</protein>
<accession>A0A1X7ULB0</accession>
<reference evidence="1" key="1">
    <citation type="submission" date="2017-05" db="UniProtKB">
        <authorList>
            <consortium name="EnsemblMetazoa"/>
        </authorList>
    </citation>
    <scope>IDENTIFICATION</scope>
</reference>